<gene>
    <name evidence="2" type="ORF">ABS770_27305</name>
</gene>
<sequence>MTAGLDPGGELGALASSKIIRQNEQNLTFDGVAGPGESKRSSTHSDRAAAMNHQAELSSTFWTELERTVSSKVGDALNTDEIPHELLISYLRDLEVLARTACDRRQTVQIIASGRSVLGDRTAVGPQDCSFSYAHL</sequence>
<keyword evidence="3" id="KW-1185">Reference proteome</keyword>
<evidence type="ECO:0000313" key="3">
    <source>
        <dbReference type="Proteomes" id="UP001432995"/>
    </source>
</evidence>
<protein>
    <submittedName>
        <fullName evidence="2">Uncharacterized protein</fullName>
    </submittedName>
</protein>
<reference evidence="2" key="1">
    <citation type="submission" date="2024-06" db="EMBL/GenBank/DDBJ databases">
        <authorList>
            <person name="Campbell A.G."/>
        </authorList>
    </citation>
    <scope>NUCLEOTIDE SEQUENCE</scope>
    <source>
        <strain evidence="2">EM17</strain>
    </source>
</reference>
<name>A0ABV1RAT3_9HYPH</name>
<comment type="caution">
    <text evidence="2">The sequence shown here is derived from an EMBL/GenBank/DDBJ whole genome shotgun (WGS) entry which is preliminary data.</text>
</comment>
<feature type="region of interest" description="Disordered" evidence="1">
    <location>
        <begin position="28"/>
        <end position="50"/>
    </location>
</feature>
<evidence type="ECO:0000313" key="2">
    <source>
        <dbReference type="EMBL" id="MER2291968.1"/>
    </source>
</evidence>
<dbReference type="Proteomes" id="UP001432995">
    <property type="component" value="Unassembled WGS sequence"/>
</dbReference>
<evidence type="ECO:0000256" key="1">
    <source>
        <dbReference type="SAM" id="MobiDB-lite"/>
    </source>
</evidence>
<feature type="compositionally biased region" description="Basic and acidic residues" evidence="1">
    <location>
        <begin position="37"/>
        <end position="47"/>
    </location>
</feature>
<dbReference type="EMBL" id="JBELQD010000068">
    <property type="protein sequence ID" value="MER2291968.1"/>
    <property type="molecule type" value="Genomic_DNA"/>
</dbReference>
<dbReference type="RefSeq" id="WP_128754887.1">
    <property type="nucleotide sequence ID" value="NZ_JBELQD010000068.1"/>
</dbReference>
<accession>A0ABV1RAT3</accession>
<organism evidence="2 3">
    <name type="scientific">Methylobacterium brachiatum</name>
    <dbReference type="NCBI Taxonomy" id="269660"/>
    <lineage>
        <taxon>Bacteria</taxon>
        <taxon>Pseudomonadati</taxon>
        <taxon>Pseudomonadota</taxon>
        <taxon>Alphaproteobacteria</taxon>
        <taxon>Hyphomicrobiales</taxon>
        <taxon>Methylobacteriaceae</taxon>
        <taxon>Methylobacterium</taxon>
    </lineage>
</organism>
<proteinExistence type="predicted"/>